<proteinExistence type="predicted"/>
<dbReference type="AlphaFoldDB" id="A0A6J6DQI4"/>
<evidence type="ECO:0000256" key="1">
    <source>
        <dbReference type="SAM" id="Coils"/>
    </source>
</evidence>
<dbReference type="EMBL" id="CAEZTP010000007">
    <property type="protein sequence ID" value="CAB4565135.1"/>
    <property type="molecule type" value="Genomic_DNA"/>
</dbReference>
<sequence>MTDTNFPEQVNPAIMPQAVSAASALIGDPSAFGRVGEDGTVYVRTSSGEKAVGSYPGKTSEEALNYFVRKFEHLASEVALLAARIKSGAMVPSDAYAAVKKLREQVRDLNGVGDLESLAASVEQIEPLIEGHREAYEAKKAAEAAAKEARRAQIIVEKEKIVVEAESLALSESWKTTGDRLKVLMDEWKAAPRLDKTTDTALWKRFSSSRNKFDKRRRTHFAALEATQSVVADAKKLIVAEAEKLATSTEWVPTAKKFKSLMDQWKAAGRGKPNDDAKLWARFKAAQDQFFTAKNADLEKRDSTMAANLEKREELISAIEALLPLTDVKAARKAFSEHARAWEKIGMTHRDKRAALDARVNAVEKTIKEAEADIWRKSDPAAKKRAEEVVAQLTASIASYEKIAEKCAAAGNTKKANEANESAQARKVWLAEAQKSLDEFN</sequence>
<reference evidence="2" key="1">
    <citation type="submission" date="2020-05" db="EMBL/GenBank/DDBJ databases">
        <authorList>
            <person name="Chiriac C."/>
            <person name="Salcher M."/>
            <person name="Ghai R."/>
            <person name="Kavagutti S V."/>
        </authorList>
    </citation>
    <scope>NUCLEOTIDE SEQUENCE</scope>
</reference>
<dbReference type="InterPro" id="IPR007139">
    <property type="entry name" value="DUF349"/>
</dbReference>
<gene>
    <name evidence="2" type="ORF">UFOPK1698_00166</name>
</gene>
<protein>
    <submittedName>
        <fullName evidence="2">Unannotated protein</fullName>
    </submittedName>
</protein>
<accession>A0A6J6DQI4</accession>
<organism evidence="2">
    <name type="scientific">freshwater metagenome</name>
    <dbReference type="NCBI Taxonomy" id="449393"/>
    <lineage>
        <taxon>unclassified sequences</taxon>
        <taxon>metagenomes</taxon>
        <taxon>ecological metagenomes</taxon>
    </lineage>
</organism>
<name>A0A6J6DQI4_9ZZZZ</name>
<keyword evidence="1" id="KW-0175">Coiled coil</keyword>
<evidence type="ECO:0000313" key="2">
    <source>
        <dbReference type="EMBL" id="CAB4565135.1"/>
    </source>
</evidence>
<dbReference type="Pfam" id="PF03993">
    <property type="entry name" value="DUF349"/>
    <property type="match status" value="3"/>
</dbReference>
<feature type="coiled-coil region" evidence="1">
    <location>
        <begin position="353"/>
        <end position="403"/>
    </location>
</feature>